<dbReference type="AlphaFoldDB" id="A0AAJ8BZF3"/>
<sequence>MVLSPEEHTSSLQKRRSILVNTGSSCGSTSQTVSNFFRGNKPKRALVVICNNYYSLRKRMIQKWDNITQQLAGFGGSMKITLYTAHFDAKHDALYLIRNNILARIFADIKVL</sequence>
<gene>
    <name evidence="1" type="ORF">An06g02260</name>
</gene>
<dbReference type="RefSeq" id="XP_059605321.1">
    <property type="nucleotide sequence ID" value="XM_059748110.1"/>
</dbReference>
<evidence type="ECO:0000313" key="1">
    <source>
        <dbReference type="RefSeq" id="XP_059605321.1"/>
    </source>
</evidence>
<reference evidence="1" key="2">
    <citation type="submission" date="2025-08" db="UniProtKB">
        <authorList>
            <consortium name="RefSeq"/>
        </authorList>
    </citation>
    <scope>IDENTIFICATION</scope>
</reference>
<proteinExistence type="predicted"/>
<organism evidence="1">
    <name type="scientific">Aspergillus niger</name>
    <dbReference type="NCBI Taxonomy" id="5061"/>
    <lineage>
        <taxon>Eukaryota</taxon>
        <taxon>Fungi</taxon>
        <taxon>Dikarya</taxon>
        <taxon>Ascomycota</taxon>
        <taxon>Pezizomycotina</taxon>
        <taxon>Eurotiomycetes</taxon>
        <taxon>Eurotiomycetidae</taxon>
        <taxon>Eurotiales</taxon>
        <taxon>Aspergillaceae</taxon>
        <taxon>Aspergillus</taxon>
        <taxon>Aspergillus subgen. Circumdati</taxon>
    </lineage>
</organism>
<accession>A0AAJ8BZF3</accession>
<dbReference type="KEGG" id="ang:An06g02260"/>
<protein>
    <submittedName>
        <fullName evidence="1">Uncharacterized protein</fullName>
    </submittedName>
</protein>
<dbReference type="GeneID" id="84591214"/>
<name>A0AAJ8BZF3_ASPNG</name>
<reference evidence="1" key="1">
    <citation type="submission" date="2025-02" db="EMBL/GenBank/DDBJ databases">
        <authorList>
            <consortium name="NCBI Genome Project"/>
        </authorList>
    </citation>
    <scope>NUCLEOTIDE SEQUENCE</scope>
</reference>
<dbReference type="VEuPathDB" id="FungiDB:An06g02260"/>